<dbReference type="SUPFAM" id="SSF55073">
    <property type="entry name" value="Nucleotide cyclase"/>
    <property type="match status" value="1"/>
</dbReference>
<reference evidence="2 3" key="1">
    <citation type="submission" date="2017-02" db="EMBL/GenBank/DDBJ databases">
        <title>Complete genome sequences of Mycobacterium kansasii strains isolated from rhesus macaques.</title>
        <authorList>
            <person name="Panda A."/>
            <person name="Nagaraj S."/>
            <person name="Zhao X."/>
            <person name="Tettelin H."/>
            <person name="Detolla L.J."/>
        </authorList>
    </citation>
    <scope>NUCLEOTIDE SEQUENCE [LARGE SCALE GENOMIC DNA]</scope>
    <source>
        <strain evidence="2 3">11-3813</strain>
    </source>
</reference>
<evidence type="ECO:0000256" key="1">
    <source>
        <dbReference type="SAM" id="MobiDB-lite"/>
    </source>
</evidence>
<gene>
    <name evidence="2" type="ORF">BZL30_2094</name>
</gene>
<name>A0A1V3XK21_MYCKA</name>
<sequence length="90" mass="10049">MQLLNRFFAVVIDEIDRHRGLVNKFQGDASLAIFGAPTTLTDPKTRPWPPHAPSPNDWPTKFPSARRASAWHRDKWSPAMSAPTNGSNTP</sequence>
<evidence type="ECO:0000313" key="3">
    <source>
        <dbReference type="Proteomes" id="UP000189229"/>
    </source>
</evidence>
<evidence type="ECO:0000313" key="2">
    <source>
        <dbReference type="EMBL" id="OOK79430.1"/>
    </source>
</evidence>
<proteinExistence type="predicted"/>
<dbReference type="InterPro" id="IPR029787">
    <property type="entry name" value="Nucleotide_cyclase"/>
</dbReference>
<feature type="region of interest" description="Disordered" evidence="1">
    <location>
        <begin position="39"/>
        <end position="90"/>
    </location>
</feature>
<protein>
    <submittedName>
        <fullName evidence="2">Putative adenylate and Guanylate cyclase catalytic domain protein</fullName>
    </submittedName>
</protein>
<accession>A0A1V3XK21</accession>
<dbReference type="EMBL" id="MVBM01000002">
    <property type="protein sequence ID" value="OOK79430.1"/>
    <property type="molecule type" value="Genomic_DNA"/>
</dbReference>
<comment type="caution">
    <text evidence="2">The sequence shown here is derived from an EMBL/GenBank/DDBJ whole genome shotgun (WGS) entry which is preliminary data.</text>
</comment>
<dbReference type="AlphaFoldDB" id="A0A1V3XK21"/>
<dbReference type="Gene3D" id="3.30.70.1230">
    <property type="entry name" value="Nucleotide cyclase"/>
    <property type="match status" value="1"/>
</dbReference>
<organism evidence="2 3">
    <name type="scientific">Mycobacterium kansasii</name>
    <dbReference type="NCBI Taxonomy" id="1768"/>
    <lineage>
        <taxon>Bacteria</taxon>
        <taxon>Bacillati</taxon>
        <taxon>Actinomycetota</taxon>
        <taxon>Actinomycetes</taxon>
        <taxon>Mycobacteriales</taxon>
        <taxon>Mycobacteriaceae</taxon>
        <taxon>Mycobacterium</taxon>
    </lineage>
</organism>
<dbReference type="Proteomes" id="UP000189229">
    <property type="component" value="Unassembled WGS sequence"/>
</dbReference>